<evidence type="ECO:0000313" key="3">
    <source>
        <dbReference type="Proteomes" id="UP001162164"/>
    </source>
</evidence>
<sequence length="1034" mass="118743">MATPSLHTMVRIFNSQFKISRQHAPSTNGISSIKFRSSSPHSSAVANIYCGPEYKENTVITGYLGSKAIRMTPSLLRVRVWICGIAILAVVESREPSKIVTVDRLRWDFLNVEESLWDYVLDYLDNNIKEHETGELYLIKEFEKFGNAITKAFPNDLTFGLGDLDSVWSVQLAYADLRGIYALYETFRRFQKQQTAPGRIPSPKQAWTDLANAILYDSKNNVESSMDRIHDVTTKNNMFQTAKKEIEGDMLCNSQQSPQQVLYNLYSAIALTELKGYSMIQFSYMLLRLYGQGETYEEITQLLQGYVQNEVDLNSEGTCRENCAEYTYTRSHGCFKNLYCRQQRRCNGKIISCKYVDSDMWICPANPFSGRRYEYIEYENGRVLGRKQGCTRGTTKVDSWWRWLFWHCSYCFCLCDEQGSNSDRYFNMRPAIADINNNRVVTGLRFVKHNRILHLQIQEGELLPRGQINIETVHWVPVEDYKITDKKIFNGQDYHTLSWEKRAIDLDNLEADEGCILTEIGSHLNFEIFTTKFDFDSGKLINPSSTSIWKDNPNTDSSISNPRTEVKLGHPDIPTRSPSPSIPTSKTDQYIEFTHSDMDRDAAQTTVPFLDAQSWNRYKHGAGIFHKGRNNFGGFITPKIITYDFSKHLKAAFPDEEHVSINCLPKLAISQLTWDFLVLEDEIWKFIIEYPDKPVNKTNPDLIVLEKFHNFDKAVHKVPNDIEYGLKSPDSSTRRMDYVQYTGWGGLGDSGAWGQKTKSCSFAGAYSWLRGVFWCHYCFCLCDEDGPKSDRYFNLRPVKSDIANNRVVTGMRIIKSNRIIHLQIQEGKLLPNRQIDNSTVRWVPVDNYTLYQKDVKDKIDFYKMDYDRRTIYLDNLKANRTDQVLTDCLSYYSIIRQIKTVKSSQSLSVRFMSTTNGPKFAIELTGFDFNTGILSNETYKLNISSKSRTYLETGGLVSTLTTDNEPVWGNSPFLKFSSSSKKYDVAQTTLPFFDSQPVTSNPPVPLIGAGLCLKRTNYNYGGFIGPKLWTFGFR</sequence>
<dbReference type="InterPro" id="IPR032062">
    <property type="entry name" value="DUF4803"/>
</dbReference>
<feature type="region of interest" description="Disordered" evidence="1">
    <location>
        <begin position="550"/>
        <end position="586"/>
    </location>
</feature>
<dbReference type="Pfam" id="PF16061">
    <property type="entry name" value="DUF4803"/>
    <property type="match status" value="2"/>
</dbReference>
<protein>
    <submittedName>
        <fullName evidence="2">Uncharacterized protein</fullName>
    </submittedName>
</protein>
<gene>
    <name evidence="2" type="ORF">NQ317_002186</name>
</gene>
<reference evidence="2" key="1">
    <citation type="journal article" date="2023" name="Insect Mol. Biol.">
        <title>Genome sequencing provides insights into the evolution of gene families encoding plant cell wall-degrading enzymes in longhorned beetles.</title>
        <authorList>
            <person name="Shin N.R."/>
            <person name="Okamura Y."/>
            <person name="Kirsch R."/>
            <person name="Pauchet Y."/>
        </authorList>
    </citation>
    <scope>NUCLEOTIDE SEQUENCE</scope>
    <source>
        <strain evidence="2">MMC_N1</strain>
    </source>
</reference>
<feature type="compositionally biased region" description="Polar residues" evidence="1">
    <location>
        <begin position="550"/>
        <end position="563"/>
    </location>
</feature>
<dbReference type="Proteomes" id="UP001162164">
    <property type="component" value="Unassembled WGS sequence"/>
</dbReference>
<feature type="compositionally biased region" description="Low complexity" evidence="1">
    <location>
        <begin position="574"/>
        <end position="585"/>
    </location>
</feature>
<accession>A0ABQ9IYH7</accession>
<proteinExistence type="predicted"/>
<dbReference type="PANTHER" id="PTHR47890:SF1">
    <property type="entry name" value="LD24308P"/>
    <property type="match status" value="1"/>
</dbReference>
<evidence type="ECO:0000256" key="1">
    <source>
        <dbReference type="SAM" id="MobiDB-lite"/>
    </source>
</evidence>
<keyword evidence="3" id="KW-1185">Reference proteome</keyword>
<dbReference type="PANTHER" id="PTHR47890">
    <property type="entry name" value="LD24308P"/>
    <property type="match status" value="1"/>
</dbReference>
<organism evidence="2 3">
    <name type="scientific">Molorchus minor</name>
    <dbReference type="NCBI Taxonomy" id="1323400"/>
    <lineage>
        <taxon>Eukaryota</taxon>
        <taxon>Metazoa</taxon>
        <taxon>Ecdysozoa</taxon>
        <taxon>Arthropoda</taxon>
        <taxon>Hexapoda</taxon>
        <taxon>Insecta</taxon>
        <taxon>Pterygota</taxon>
        <taxon>Neoptera</taxon>
        <taxon>Endopterygota</taxon>
        <taxon>Coleoptera</taxon>
        <taxon>Polyphaga</taxon>
        <taxon>Cucujiformia</taxon>
        <taxon>Chrysomeloidea</taxon>
        <taxon>Cerambycidae</taxon>
        <taxon>Lamiinae</taxon>
        <taxon>Monochamini</taxon>
        <taxon>Molorchus</taxon>
    </lineage>
</organism>
<dbReference type="EMBL" id="JAPWTJ010001841">
    <property type="protein sequence ID" value="KAJ8969231.1"/>
    <property type="molecule type" value="Genomic_DNA"/>
</dbReference>
<name>A0ABQ9IYH7_9CUCU</name>
<evidence type="ECO:0000313" key="2">
    <source>
        <dbReference type="EMBL" id="KAJ8969231.1"/>
    </source>
</evidence>
<comment type="caution">
    <text evidence="2">The sequence shown here is derived from an EMBL/GenBank/DDBJ whole genome shotgun (WGS) entry which is preliminary data.</text>
</comment>